<sequence length="207" mass="22759">MSTHNNISKTTTSTAIRAVIEQNKGGKLIIDRIMEAYGFTTKLALCKHLGVSQSTLANRYLRDTISSDWVIICHVETGANLDWLLSGAGAPFKQSTESTVSQMRYHTLENGKLIPLQDFAISKSSISANPASCFAIQYEQTTFIVDESFNDLNDGLWVIEIDGFVSLRELSRLPGGRVRVENGKASFECLAAEIKTLGRVVSKLVNL</sequence>
<gene>
    <name evidence="3" type="ORF">NCTC9529_03379</name>
</gene>
<accession>A0ABY1W607</accession>
<comment type="caution">
    <text evidence="3">The sequence shown here is derived from an EMBL/GenBank/DDBJ whole genome shotgun (WGS) entry which is preliminary data.</text>
</comment>
<feature type="domain" description="Bacteriophage CI repressor C-terminal" evidence="2">
    <location>
        <begin position="106"/>
        <end position="201"/>
    </location>
</feature>
<dbReference type="Pfam" id="PF16452">
    <property type="entry name" value="Phage_CI_C"/>
    <property type="match status" value="1"/>
</dbReference>
<dbReference type="RefSeq" id="WP_081589454.1">
    <property type="nucleotide sequence ID" value="NZ_AJKW01000005.1"/>
</dbReference>
<proteinExistence type="predicted"/>
<evidence type="ECO:0000259" key="1">
    <source>
        <dbReference type="Pfam" id="PF07022"/>
    </source>
</evidence>
<dbReference type="Pfam" id="PF07022">
    <property type="entry name" value="Phage_CI_repr"/>
    <property type="match status" value="1"/>
</dbReference>
<protein>
    <submittedName>
        <fullName evidence="3">Bacteriophage CI repressor helix-turn-helix domain</fullName>
    </submittedName>
</protein>
<feature type="domain" description="Bacteriophage CI repressor N-terminal" evidence="1">
    <location>
        <begin position="29"/>
        <end position="91"/>
    </location>
</feature>
<dbReference type="InterPro" id="IPR010744">
    <property type="entry name" value="Phage_CI_N"/>
</dbReference>
<name>A0ABY1W607_9ENTR</name>
<dbReference type="Gene3D" id="1.10.260.40">
    <property type="entry name" value="lambda repressor-like DNA-binding domains"/>
    <property type="match status" value="1"/>
</dbReference>
<evidence type="ECO:0000259" key="2">
    <source>
        <dbReference type="Pfam" id="PF16452"/>
    </source>
</evidence>
<dbReference type="EMBL" id="UFYH01000001">
    <property type="protein sequence ID" value="STD14986.1"/>
    <property type="molecule type" value="Genomic_DNA"/>
</dbReference>
<evidence type="ECO:0000313" key="3">
    <source>
        <dbReference type="EMBL" id="STD14986.1"/>
    </source>
</evidence>
<dbReference type="Gene3D" id="2.10.109.10">
    <property type="entry name" value="Umud Fragment, subunit A"/>
    <property type="match status" value="1"/>
</dbReference>
<dbReference type="InterPro" id="IPR010982">
    <property type="entry name" value="Lambda_DNA-bd_dom_sf"/>
</dbReference>
<reference evidence="3 4" key="1">
    <citation type="submission" date="2018-06" db="EMBL/GenBank/DDBJ databases">
        <authorList>
            <consortium name="Pathogen Informatics"/>
            <person name="Doyle S."/>
        </authorList>
    </citation>
    <scope>NUCLEOTIDE SEQUENCE [LARGE SCALE GENOMIC DNA]</scope>
    <source>
        <strain evidence="4">NCTC 9529</strain>
    </source>
</reference>
<organism evidence="3 4">
    <name type="scientific">Cronobacter universalis NCTC 9529</name>
    <dbReference type="NCBI Taxonomy" id="1074000"/>
    <lineage>
        <taxon>Bacteria</taxon>
        <taxon>Pseudomonadati</taxon>
        <taxon>Pseudomonadota</taxon>
        <taxon>Gammaproteobacteria</taxon>
        <taxon>Enterobacterales</taxon>
        <taxon>Enterobacteriaceae</taxon>
        <taxon>Cronobacter</taxon>
    </lineage>
</organism>
<dbReference type="Proteomes" id="UP000254849">
    <property type="component" value="Unassembled WGS sequence"/>
</dbReference>
<evidence type="ECO:0000313" key="4">
    <source>
        <dbReference type="Proteomes" id="UP000254849"/>
    </source>
</evidence>
<dbReference type="InterPro" id="IPR032499">
    <property type="entry name" value="Phage_CI_C"/>
</dbReference>
<keyword evidence="4" id="KW-1185">Reference proteome</keyword>